<dbReference type="SUPFAM" id="SSF52540">
    <property type="entry name" value="P-loop containing nucleoside triphosphate hydrolases"/>
    <property type="match status" value="1"/>
</dbReference>
<dbReference type="EMBL" id="CP092418">
    <property type="protein sequence ID" value="USD23625.1"/>
    <property type="molecule type" value="Genomic_DNA"/>
</dbReference>
<reference evidence="1" key="1">
    <citation type="submission" date="2022-02" db="EMBL/GenBank/DDBJ databases">
        <title>Coral-associated bacteria.</title>
        <authorList>
            <person name="Tang K."/>
            <person name="Wang X."/>
        </authorList>
    </citation>
    <scope>NUCLEOTIDE SEQUENCE</scope>
    <source>
        <strain evidence="1">SCSIO 43006</strain>
    </source>
</reference>
<evidence type="ECO:0000313" key="1">
    <source>
        <dbReference type="EMBL" id="USD23625.1"/>
    </source>
</evidence>
<dbReference type="InterPro" id="IPR027417">
    <property type="entry name" value="P-loop_NTPase"/>
</dbReference>
<organism evidence="1 2">
    <name type="scientific">Microbulbifer variabilis</name>
    <dbReference type="NCBI Taxonomy" id="266805"/>
    <lineage>
        <taxon>Bacteria</taxon>
        <taxon>Pseudomonadati</taxon>
        <taxon>Pseudomonadota</taxon>
        <taxon>Gammaproteobacteria</taxon>
        <taxon>Cellvibrionales</taxon>
        <taxon>Microbulbiferaceae</taxon>
        <taxon>Microbulbifer</taxon>
    </lineage>
</organism>
<proteinExistence type="predicted"/>
<keyword evidence="2" id="KW-1185">Reference proteome</keyword>
<protein>
    <submittedName>
        <fullName evidence="1">Sulfotransferase domain-containing protein</fullName>
    </submittedName>
</protein>
<sequence>MVKKSMENILHGSSQEVFEPYDIYETNGSLLYSKDGVNCHVESNDNEIVKALLDSGVSPTKILRYQDYFDKKIFIVRDPRDRFISQTLYRWHRAHNPDKNKFERTLRLVRHKELYPKDIPTFFLFNQSHKSFSRFAKKITDLHLKVEKFLTAVNKDWLILKYEDLIDRNLGQLEEYLTFPVENNISVDKNHKGVIRTKSYGNWREWYSEEDVTFLKPIFKRYMCYLKYDFSDWKLEYPNSLPKSHGSEYMVHIFSGGNVELEAYFNSQEAAITQYSITRDFKSLLFKLFGSSKFK</sequence>
<gene>
    <name evidence="1" type="ORF">MJO52_04480</name>
</gene>
<evidence type="ECO:0000313" key="2">
    <source>
        <dbReference type="Proteomes" id="UP001055658"/>
    </source>
</evidence>
<dbReference type="Gene3D" id="3.40.50.300">
    <property type="entry name" value="P-loop containing nucleotide triphosphate hydrolases"/>
    <property type="match status" value="1"/>
</dbReference>
<name>A0ABY4VLA1_9GAMM</name>
<dbReference type="Proteomes" id="UP001055658">
    <property type="component" value="Chromosome"/>
</dbReference>
<accession>A0ABY4VLA1</accession>